<dbReference type="EMBL" id="KV428018">
    <property type="protein sequence ID" value="KZT41755.1"/>
    <property type="molecule type" value="Genomic_DNA"/>
</dbReference>
<feature type="region of interest" description="Disordered" evidence="1">
    <location>
        <begin position="365"/>
        <end position="384"/>
    </location>
</feature>
<reference evidence="3 4" key="1">
    <citation type="journal article" date="2016" name="Mol. Biol. Evol.">
        <title>Comparative Genomics of Early-Diverging Mushroom-Forming Fungi Provides Insights into the Origins of Lignocellulose Decay Capabilities.</title>
        <authorList>
            <person name="Nagy L.G."/>
            <person name="Riley R."/>
            <person name="Tritt A."/>
            <person name="Adam C."/>
            <person name="Daum C."/>
            <person name="Floudas D."/>
            <person name="Sun H."/>
            <person name="Yadav J.S."/>
            <person name="Pangilinan J."/>
            <person name="Larsson K.H."/>
            <person name="Matsuura K."/>
            <person name="Barry K."/>
            <person name="Labutti K."/>
            <person name="Kuo R."/>
            <person name="Ohm R.A."/>
            <person name="Bhattacharya S.S."/>
            <person name="Shirouzu T."/>
            <person name="Yoshinaga Y."/>
            <person name="Martin F.M."/>
            <person name="Grigoriev I.V."/>
            <person name="Hibbett D.S."/>
        </authorList>
    </citation>
    <scope>NUCLEOTIDE SEQUENCE [LARGE SCALE GENOMIC DNA]</scope>
    <source>
        <strain evidence="3 4">HHB10207 ss-3</strain>
    </source>
</reference>
<keyword evidence="4" id="KW-1185">Reference proteome</keyword>
<feature type="domain" description="T6SS Phospholipase effector Tle1-like catalytic" evidence="2">
    <location>
        <begin position="132"/>
        <end position="422"/>
    </location>
</feature>
<dbReference type="PANTHER" id="PTHR33840">
    <property type="match status" value="1"/>
</dbReference>
<evidence type="ECO:0000313" key="4">
    <source>
        <dbReference type="Proteomes" id="UP000076798"/>
    </source>
</evidence>
<evidence type="ECO:0000259" key="2">
    <source>
        <dbReference type="Pfam" id="PF09994"/>
    </source>
</evidence>
<evidence type="ECO:0000256" key="1">
    <source>
        <dbReference type="SAM" id="MobiDB-lite"/>
    </source>
</evidence>
<dbReference type="Proteomes" id="UP000076798">
    <property type="component" value="Unassembled WGS sequence"/>
</dbReference>
<accession>A0A166GKC1</accession>
<dbReference type="InterPro" id="IPR029058">
    <property type="entry name" value="AB_hydrolase_fold"/>
</dbReference>
<organism evidence="3 4">
    <name type="scientific">Sistotremastrum suecicum HHB10207 ss-3</name>
    <dbReference type="NCBI Taxonomy" id="1314776"/>
    <lineage>
        <taxon>Eukaryota</taxon>
        <taxon>Fungi</taxon>
        <taxon>Dikarya</taxon>
        <taxon>Basidiomycota</taxon>
        <taxon>Agaricomycotina</taxon>
        <taxon>Agaricomycetes</taxon>
        <taxon>Sistotremastrales</taxon>
        <taxon>Sistotremastraceae</taxon>
        <taxon>Sistotremastrum</taxon>
    </lineage>
</organism>
<dbReference type="AlphaFoldDB" id="A0A166GKC1"/>
<gene>
    <name evidence="3" type="ORF">SISSUDRAFT_1059081</name>
</gene>
<dbReference type="SUPFAM" id="SSF53474">
    <property type="entry name" value="alpha/beta-Hydrolases"/>
    <property type="match status" value="1"/>
</dbReference>
<protein>
    <recommendedName>
        <fullName evidence="2">T6SS Phospholipase effector Tle1-like catalytic domain-containing protein</fullName>
    </recommendedName>
</protein>
<dbReference type="PANTHER" id="PTHR33840:SF2">
    <property type="entry name" value="TLE1 PHOSPHOLIPASE DOMAIN-CONTAINING PROTEIN"/>
    <property type="match status" value="1"/>
</dbReference>
<proteinExistence type="predicted"/>
<name>A0A166GKC1_9AGAM</name>
<dbReference type="OrthoDB" id="3162439at2759"/>
<sequence length="595" mass="67806">MRRTSVRGTNYRKLPDSTALSEDLTLDVRTTASGYRDDFEHGGTSAISTKTLVESPEWDNQFDKSFQAENCSLATGLKSTHDNTGHYQSHPTVRSASASTTVVSAQQSSGSSTLDKGEDETFWPPYKEGRQRTLVLCFDGTGDQFDDDNSNIVRIFQLLKKNDPKLQLCYYQAGVGTYTAPSDHVHGPIGRYLSGKLDSAIACYLHTHVQDGYEFLMQNYEVGDKICLFGFSRGAYTARALAGMVHSIGLLPRWNTQQIPFAWKYYIDGSPMGLSKASEFKAAFSINVIIDFIGVFDTVASVGIMSRELPFARSNNAVRVFRHALALDERRIKFKVNHSHDPPEDEAAMENWNIAHYYTGSLTRRDAKAGKEPDPDKKRRRETTNRMEVWFAGCHGDVGGGSVKNKEDHNLAMIPLRWMIQEAVKMETGILFDLAQLHLIGLNLRESTSPDAQSPKLVADSIEVPPQLKDIEERRWKDAVEKKFDQLVHAWAWWILEIWPLKTKSINDKRQFRLGDLRPNLGRGRHIPNPEIHELYIHKSVKYRMENYELVTPPGHKESRRKKQPYVPEAYWVDARHRRRALNLKNLPNKTHWVE</sequence>
<dbReference type="Pfam" id="PF09994">
    <property type="entry name" value="T6SS_Tle1-like_cat"/>
    <property type="match status" value="1"/>
</dbReference>
<evidence type="ECO:0000313" key="3">
    <source>
        <dbReference type="EMBL" id="KZT41755.1"/>
    </source>
</evidence>
<dbReference type="InterPro" id="IPR018712">
    <property type="entry name" value="Tle1-like_cat"/>
</dbReference>
<dbReference type="STRING" id="1314776.A0A166GKC1"/>